<dbReference type="AlphaFoldDB" id="A0AA86RKL2"/>
<proteinExistence type="predicted"/>
<accession>A0AA86RKL2</accession>
<dbReference type="EMBL" id="CAXDID020000020">
    <property type="protein sequence ID" value="CAL5986344.1"/>
    <property type="molecule type" value="Genomic_DNA"/>
</dbReference>
<gene>
    <name evidence="2" type="ORF">HINF_LOCUS62978</name>
    <name evidence="3" type="ORF">HINF_LOCUS9360</name>
</gene>
<protein>
    <submittedName>
        <fullName evidence="3">Hypothetical_protein</fullName>
    </submittedName>
</protein>
<reference evidence="2" key="1">
    <citation type="submission" date="2023-06" db="EMBL/GenBank/DDBJ databases">
        <authorList>
            <person name="Kurt Z."/>
        </authorList>
    </citation>
    <scope>NUCLEOTIDE SEQUENCE</scope>
</reference>
<evidence type="ECO:0000313" key="3">
    <source>
        <dbReference type="EMBL" id="CAL5986344.1"/>
    </source>
</evidence>
<organism evidence="2">
    <name type="scientific">Hexamita inflata</name>
    <dbReference type="NCBI Taxonomy" id="28002"/>
    <lineage>
        <taxon>Eukaryota</taxon>
        <taxon>Metamonada</taxon>
        <taxon>Diplomonadida</taxon>
        <taxon>Hexamitidae</taxon>
        <taxon>Hexamitinae</taxon>
        <taxon>Hexamita</taxon>
    </lineage>
</organism>
<keyword evidence="1" id="KW-0175">Coiled coil</keyword>
<evidence type="ECO:0000256" key="1">
    <source>
        <dbReference type="SAM" id="Coils"/>
    </source>
</evidence>
<feature type="coiled-coil region" evidence="1">
    <location>
        <begin position="262"/>
        <end position="350"/>
    </location>
</feature>
<evidence type="ECO:0000313" key="4">
    <source>
        <dbReference type="Proteomes" id="UP001642409"/>
    </source>
</evidence>
<comment type="caution">
    <text evidence="2">The sequence shown here is derived from an EMBL/GenBank/DDBJ whole genome shotgun (WGS) entry which is preliminary data.</text>
</comment>
<keyword evidence="4" id="KW-1185">Reference proteome</keyword>
<reference evidence="3 4" key="2">
    <citation type="submission" date="2024-07" db="EMBL/GenBank/DDBJ databases">
        <authorList>
            <person name="Akdeniz Z."/>
        </authorList>
    </citation>
    <scope>NUCLEOTIDE SEQUENCE [LARGE SCALE GENOMIC DNA]</scope>
</reference>
<sequence>MKSANNEQQIVDIDWQLVQSKSPITELENYETHDSTLYMTAKYYRDQFQIYVKQVKHADEGNHSTLSKLKSELSVTLSQMNSMTLDSIQLKQQLEQIDKESQSFQYSLTQNQANFESYKKHSEAELQKLRKQLDDSQLAHIQGAHQLSNEHKKSIDALMNQFQALRTANIELTAQNSQLQLNMTKQISNFENQCAITRNITIIQKEREEQIEKILTSVKNNSTTYLPHAKKRYKSYQFAFYRLENPIKFGHEVKNHLINKQSRTFMNQIHNLQVQVETLQEQLNSKTELLVKVTKQRDTYEGDLNYYKNAHHELKIELKDIQRQNEQNDSVQLRKIIENQRREIQSERQRNVRQIIVPIEQETPQPKGSNQMFRATLSRISQRGK</sequence>
<dbReference type="Proteomes" id="UP001642409">
    <property type="component" value="Unassembled WGS sequence"/>
</dbReference>
<dbReference type="EMBL" id="CATOUU010001169">
    <property type="protein sequence ID" value="CAI9975333.1"/>
    <property type="molecule type" value="Genomic_DNA"/>
</dbReference>
<feature type="coiled-coil region" evidence="1">
    <location>
        <begin position="119"/>
        <end position="175"/>
    </location>
</feature>
<evidence type="ECO:0000313" key="2">
    <source>
        <dbReference type="EMBL" id="CAI9975333.1"/>
    </source>
</evidence>
<name>A0AA86RKL2_9EUKA</name>